<feature type="transmembrane region" description="Helical" evidence="10">
    <location>
        <begin position="140"/>
        <end position="158"/>
    </location>
</feature>
<dbReference type="GO" id="GO:0019367">
    <property type="term" value="P:fatty acid elongation, saturated fatty acid"/>
    <property type="evidence" value="ECO:0007669"/>
    <property type="project" value="TreeGrafter"/>
</dbReference>
<dbReference type="GO" id="GO:0030148">
    <property type="term" value="P:sphingolipid biosynthetic process"/>
    <property type="evidence" value="ECO:0007669"/>
    <property type="project" value="TreeGrafter"/>
</dbReference>
<dbReference type="InterPro" id="IPR002076">
    <property type="entry name" value="ELO_fam"/>
</dbReference>
<feature type="transmembrane region" description="Helical" evidence="10">
    <location>
        <begin position="67"/>
        <end position="87"/>
    </location>
</feature>
<protein>
    <recommendedName>
        <fullName evidence="10">Elongation of very long chain fatty acids protein</fullName>
        <ecNumber evidence="10">2.3.1.199</ecNumber>
    </recommendedName>
    <alternativeName>
        <fullName evidence="10">Very-long-chain 3-oxoacyl-CoA synthase</fullName>
    </alternativeName>
</protein>
<evidence type="ECO:0000313" key="11">
    <source>
        <dbReference type="Proteomes" id="UP001652628"/>
    </source>
</evidence>
<dbReference type="RefSeq" id="XP_016938323.2">
    <property type="nucleotide sequence ID" value="XM_017082834.4"/>
</dbReference>
<comment type="subcellular location">
    <subcellularLocation>
        <location evidence="1">Membrane</location>
        <topology evidence="1">Multi-pass membrane protein</topology>
    </subcellularLocation>
</comment>
<evidence type="ECO:0000256" key="10">
    <source>
        <dbReference type="RuleBase" id="RU361115"/>
    </source>
</evidence>
<dbReference type="GO" id="GO:0009922">
    <property type="term" value="F:fatty acid elongase activity"/>
    <property type="evidence" value="ECO:0007669"/>
    <property type="project" value="UniProtKB-EC"/>
</dbReference>
<comment type="similarity">
    <text evidence="10">Belongs to the ELO family.</text>
</comment>
<dbReference type="Pfam" id="PF01151">
    <property type="entry name" value="ELO"/>
    <property type="match status" value="1"/>
</dbReference>
<reference evidence="12" key="1">
    <citation type="submission" date="2025-08" db="UniProtKB">
        <authorList>
            <consortium name="RefSeq"/>
        </authorList>
    </citation>
    <scope>IDENTIFICATION</scope>
</reference>
<dbReference type="GO" id="GO:0034626">
    <property type="term" value="P:fatty acid elongation, polyunsaturated fatty acid"/>
    <property type="evidence" value="ECO:0007669"/>
    <property type="project" value="TreeGrafter"/>
</dbReference>
<feature type="transmembrane region" description="Helical" evidence="10">
    <location>
        <begin position="107"/>
        <end position="128"/>
    </location>
</feature>
<evidence type="ECO:0000256" key="7">
    <source>
        <dbReference type="ARBA" id="ARBA00023098"/>
    </source>
</evidence>
<evidence type="ECO:0000256" key="6">
    <source>
        <dbReference type="ARBA" id="ARBA00022989"/>
    </source>
</evidence>
<keyword evidence="2 10" id="KW-0444">Lipid biosynthesis</keyword>
<keyword evidence="7 10" id="KW-0443">Lipid metabolism</keyword>
<dbReference type="GO" id="GO:0005789">
    <property type="term" value="C:endoplasmic reticulum membrane"/>
    <property type="evidence" value="ECO:0007669"/>
    <property type="project" value="TreeGrafter"/>
</dbReference>
<keyword evidence="4 10" id="KW-0812">Transmembrane</keyword>
<evidence type="ECO:0000256" key="5">
    <source>
        <dbReference type="ARBA" id="ARBA00022832"/>
    </source>
</evidence>
<name>A0AB39ZLC7_DROSZ</name>
<proteinExistence type="inferred from homology"/>
<dbReference type="PANTHER" id="PTHR11157:SF116">
    <property type="entry name" value="ELONGATION OF VERY LONG CHAIN FATTY ACIDS PROTEIN-RELATED"/>
    <property type="match status" value="1"/>
</dbReference>
<dbReference type="PROSITE" id="PS01188">
    <property type="entry name" value="ELO"/>
    <property type="match status" value="1"/>
</dbReference>
<dbReference type="InterPro" id="IPR030457">
    <property type="entry name" value="ELO_CS"/>
</dbReference>
<sequence length="264" mass="31363">MFSHIADFLNRSPPDPVRLPFTSSHWPVLIILTTYMVLIKIVGPMFMQNRRPYDLLGIIKAYNIMQIIYNTVSLVFSVHFMLGPGNFNFKCITNLPLDHEYKTWERWVTYSYFFNKLLDLLETGFFILRKKNRQISFLHVFHHVYMVYICFLYIYYFGYGGHGLFLVTFNVVVHIMMYTYYYQSSLTQNSKDLWWKKYITIVQMVQFGIILAHSLYVLQQPDCPASHLSATWGSLISVVFLILFGNFYVRAYILPQKKVKRRAQ</sequence>
<organism evidence="11 12">
    <name type="scientific">Drosophila suzukii</name>
    <name type="common">Spotted-wing drosophila fruit fly</name>
    <dbReference type="NCBI Taxonomy" id="28584"/>
    <lineage>
        <taxon>Eukaryota</taxon>
        <taxon>Metazoa</taxon>
        <taxon>Ecdysozoa</taxon>
        <taxon>Arthropoda</taxon>
        <taxon>Hexapoda</taxon>
        <taxon>Insecta</taxon>
        <taxon>Pterygota</taxon>
        <taxon>Neoptera</taxon>
        <taxon>Endopterygota</taxon>
        <taxon>Diptera</taxon>
        <taxon>Brachycera</taxon>
        <taxon>Muscomorpha</taxon>
        <taxon>Ephydroidea</taxon>
        <taxon>Drosophilidae</taxon>
        <taxon>Drosophila</taxon>
        <taxon>Sophophora</taxon>
    </lineage>
</organism>
<dbReference type="EC" id="2.3.1.199" evidence="10"/>
<feature type="transmembrane region" description="Helical" evidence="10">
    <location>
        <begin position="26"/>
        <end position="46"/>
    </location>
</feature>
<keyword evidence="11" id="KW-1185">Reference proteome</keyword>
<dbReference type="AlphaFoldDB" id="A0AB39ZLC7"/>
<accession>A0AB39ZLC7</accession>
<feature type="transmembrane region" description="Helical" evidence="10">
    <location>
        <begin position="198"/>
        <end position="218"/>
    </location>
</feature>
<feature type="transmembrane region" description="Helical" evidence="10">
    <location>
        <begin position="230"/>
        <end position="253"/>
    </location>
</feature>
<evidence type="ECO:0000256" key="4">
    <source>
        <dbReference type="ARBA" id="ARBA00022692"/>
    </source>
</evidence>
<evidence type="ECO:0000256" key="8">
    <source>
        <dbReference type="ARBA" id="ARBA00023136"/>
    </source>
</evidence>
<evidence type="ECO:0000256" key="3">
    <source>
        <dbReference type="ARBA" id="ARBA00022679"/>
    </source>
</evidence>
<evidence type="ECO:0000256" key="1">
    <source>
        <dbReference type="ARBA" id="ARBA00004141"/>
    </source>
</evidence>
<dbReference type="Proteomes" id="UP001652628">
    <property type="component" value="Chromosome 3"/>
</dbReference>
<dbReference type="GeneID" id="108016207"/>
<dbReference type="GO" id="GO:0042761">
    <property type="term" value="P:very long-chain fatty acid biosynthetic process"/>
    <property type="evidence" value="ECO:0007669"/>
    <property type="project" value="TreeGrafter"/>
</dbReference>
<gene>
    <name evidence="12" type="primary">LOC108016207</name>
</gene>
<keyword evidence="3 10" id="KW-0808">Transferase</keyword>
<keyword evidence="9 10" id="KW-0275">Fatty acid biosynthesis</keyword>
<feature type="transmembrane region" description="Helical" evidence="10">
    <location>
        <begin position="164"/>
        <end position="182"/>
    </location>
</feature>
<keyword evidence="8 10" id="KW-0472">Membrane</keyword>
<evidence type="ECO:0000256" key="9">
    <source>
        <dbReference type="ARBA" id="ARBA00023160"/>
    </source>
</evidence>
<dbReference type="GO" id="GO:0034625">
    <property type="term" value="P:fatty acid elongation, monounsaturated fatty acid"/>
    <property type="evidence" value="ECO:0007669"/>
    <property type="project" value="TreeGrafter"/>
</dbReference>
<evidence type="ECO:0000313" key="12">
    <source>
        <dbReference type="RefSeq" id="XP_016938323.2"/>
    </source>
</evidence>
<evidence type="ECO:0000256" key="2">
    <source>
        <dbReference type="ARBA" id="ARBA00022516"/>
    </source>
</evidence>
<comment type="catalytic activity">
    <reaction evidence="10">
        <text>a very-long-chain acyl-CoA + malonyl-CoA + H(+) = a very-long-chain 3-oxoacyl-CoA + CO2 + CoA</text>
        <dbReference type="Rhea" id="RHEA:32727"/>
        <dbReference type="ChEBI" id="CHEBI:15378"/>
        <dbReference type="ChEBI" id="CHEBI:16526"/>
        <dbReference type="ChEBI" id="CHEBI:57287"/>
        <dbReference type="ChEBI" id="CHEBI:57384"/>
        <dbReference type="ChEBI" id="CHEBI:90725"/>
        <dbReference type="ChEBI" id="CHEBI:90736"/>
        <dbReference type="EC" id="2.3.1.199"/>
    </reaction>
</comment>
<keyword evidence="5 10" id="KW-0276">Fatty acid metabolism</keyword>
<dbReference type="PANTHER" id="PTHR11157">
    <property type="entry name" value="FATTY ACID ACYL TRANSFERASE-RELATED"/>
    <property type="match status" value="1"/>
</dbReference>
<keyword evidence="6 10" id="KW-1133">Transmembrane helix</keyword>